<proteinExistence type="predicted"/>
<comment type="caution">
    <text evidence="2">The sequence shown here is derived from an EMBL/GenBank/DDBJ whole genome shotgun (WGS) entry which is preliminary data.</text>
</comment>
<sequence length="141" mass="15520">MMTSRAEADALCEAWRLHWEKDGVGYCLVTDHDDQPLGFCGVRFVELGSEAVLNLYYRFAPSAQGRGFAFEAAQAVLEWARDRHPSVPIVAMIDPKNEPSARLALKLGFRLGGACGDGGGHVEYRLNKIARSSARSMDPHL</sequence>
<organism evidence="2 3">
    <name type="scientific">Falsarthrobacter nasiphocae</name>
    <dbReference type="NCBI Taxonomy" id="189863"/>
    <lineage>
        <taxon>Bacteria</taxon>
        <taxon>Bacillati</taxon>
        <taxon>Actinomycetota</taxon>
        <taxon>Actinomycetes</taxon>
        <taxon>Micrococcales</taxon>
        <taxon>Micrococcaceae</taxon>
        <taxon>Falsarthrobacter</taxon>
    </lineage>
</organism>
<dbReference type="CDD" id="cd04301">
    <property type="entry name" value="NAT_SF"/>
    <property type="match status" value="1"/>
</dbReference>
<evidence type="ECO:0000313" key="3">
    <source>
        <dbReference type="Proteomes" id="UP001247307"/>
    </source>
</evidence>
<feature type="domain" description="N-acetyltransferase" evidence="1">
    <location>
        <begin position="1"/>
        <end position="131"/>
    </location>
</feature>
<keyword evidence="3" id="KW-1185">Reference proteome</keyword>
<dbReference type="InterPro" id="IPR016181">
    <property type="entry name" value="Acyl_CoA_acyltransferase"/>
</dbReference>
<evidence type="ECO:0000313" key="2">
    <source>
        <dbReference type="EMBL" id="MDR6892954.1"/>
    </source>
</evidence>
<dbReference type="PANTHER" id="PTHR43792:SF1">
    <property type="entry name" value="N-ACETYLTRANSFERASE DOMAIN-CONTAINING PROTEIN"/>
    <property type="match status" value="1"/>
</dbReference>
<dbReference type="SUPFAM" id="SSF55729">
    <property type="entry name" value="Acyl-CoA N-acyltransferases (Nat)"/>
    <property type="match status" value="1"/>
</dbReference>
<dbReference type="InterPro" id="IPR000182">
    <property type="entry name" value="GNAT_dom"/>
</dbReference>
<dbReference type="PROSITE" id="PS51186">
    <property type="entry name" value="GNAT"/>
    <property type="match status" value="1"/>
</dbReference>
<dbReference type="InterPro" id="IPR051531">
    <property type="entry name" value="N-acetyltransferase"/>
</dbReference>
<evidence type="ECO:0000259" key="1">
    <source>
        <dbReference type="PROSITE" id="PS51186"/>
    </source>
</evidence>
<dbReference type="Pfam" id="PF13302">
    <property type="entry name" value="Acetyltransf_3"/>
    <property type="match status" value="1"/>
</dbReference>
<dbReference type="Proteomes" id="UP001247307">
    <property type="component" value="Unassembled WGS sequence"/>
</dbReference>
<accession>A0AAE3YIU6</accession>
<reference evidence="2" key="1">
    <citation type="submission" date="2023-07" db="EMBL/GenBank/DDBJ databases">
        <title>Sequencing the genomes of 1000 actinobacteria strains.</title>
        <authorList>
            <person name="Klenk H.-P."/>
        </authorList>
    </citation>
    <scope>NUCLEOTIDE SEQUENCE</scope>
    <source>
        <strain evidence="2">DSM 13988</strain>
    </source>
</reference>
<gene>
    <name evidence="2" type="ORF">J2S35_001894</name>
</gene>
<dbReference type="GO" id="GO:0016747">
    <property type="term" value="F:acyltransferase activity, transferring groups other than amino-acyl groups"/>
    <property type="evidence" value="ECO:0007669"/>
    <property type="project" value="InterPro"/>
</dbReference>
<dbReference type="Gene3D" id="3.40.630.30">
    <property type="match status" value="1"/>
</dbReference>
<protein>
    <submittedName>
        <fullName evidence="2">RimJ/RimL family protein N-acetyltransferase</fullName>
    </submittedName>
</protein>
<dbReference type="EMBL" id="JAVDUI010000001">
    <property type="protein sequence ID" value="MDR6892954.1"/>
    <property type="molecule type" value="Genomic_DNA"/>
</dbReference>
<dbReference type="PANTHER" id="PTHR43792">
    <property type="entry name" value="GNAT FAMILY, PUTATIVE (AFU_ORTHOLOGUE AFUA_3G00765)-RELATED-RELATED"/>
    <property type="match status" value="1"/>
</dbReference>
<dbReference type="AlphaFoldDB" id="A0AAE3YIU6"/>
<name>A0AAE3YIU6_9MICC</name>